<accession>A0A1F5V257</accession>
<dbReference type="Gene3D" id="2.60.40.4070">
    <property type="match status" value="1"/>
</dbReference>
<protein>
    <submittedName>
        <fullName evidence="2">Uncharacterized protein</fullName>
    </submittedName>
</protein>
<gene>
    <name evidence="2" type="ORF">A2Z21_05990</name>
</gene>
<evidence type="ECO:0000313" key="2">
    <source>
        <dbReference type="EMBL" id="OGF57388.1"/>
    </source>
</evidence>
<organism evidence="2 3">
    <name type="scientific">Fraserbacteria sp. (strain RBG_16_55_9)</name>
    <dbReference type="NCBI Taxonomy" id="1817864"/>
    <lineage>
        <taxon>Bacteria</taxon>
        <taxon>Candidatus Fraseribacteriota</taxon>
    </lineage>
</organism>
<feature type="region of interest" description="Disordered" evidence="1">
    <location>
        <begin position="230"/>
        <end position="260"/>
    </location>
</feature>
<dbReference type="AlphaFoldDB" id="A0A1F5V257"/>
<dbReference type="PROSITE" id="PS00018">
    <property type="entry name" value="EF_HAND_1"/>
    <property type="match status" value="1"/>
</dbReference>
<comment type="caution">
    <text evidence="2">The sequence shown here is derived from an EMBL/GenBank/DDBJ whole genome shotgun (WGS) entry which is preliminary data.</text>
</comment>
<reference evidence="2 3" key="1">
    <citation type="journal article" date="2016" name="Nat. Commun.">
        <title>Thousands of microbial genomes shed light on interconnected biogeochemical processes in an aquifer system.</title>
        <authorList>
            <person name="Anantharaman K."/>
            <person name="Brown C.T."/>
            <person name="Hug L.A."/>
            <person name="Sharon I."/>
            <person name="Castelle C.J."/>
            <person name="Probst A.J."/>
            <person name="Thomas B.C."/>
            <person name="Singh A."/>
            <person name="Wilkins M.J."/>
            <person name="Karaoz U."/>
            <person name="Brodie E.L."/>
            <person name="Williams K.H."/>
            <person name="Hubbard S.S."/>
            <person name="Banfield J.F."/>
        </authorList>
    </citation>
    <scope>NUCLEOTIDE SEQUENCE [LARGE SCALE GENOMIC DNA]</scope>
    <source>
        <strain evidence="3">RBG_16_55_9</strain>
    </source>
</reference>
<evidence type="ECO:0000313" key="3">
    <source>
        <dbReference type="Proteomes" id="UP000179157"/>
    </source>
</evidence>
<dbReference type="Proteomes" id="UP000179157">
    <property type="component" value="Unassembled WGS sequence"/>
</dbReference>
<evidence type="ECO:0000256" key="1">
    <source>
        <dbReference type="SAM" id="MobiDB-lite"/>
    </source>
</evidence>
<dbReference type="InterPro" id="IPR018247">
    <property type="entry name" value="EF_Hand_1_Ca_BS"/>
</dbReference>
<proteinExistence type="predicted"/>
<sequence>MRYFQQVRRLRWALVFVLVIGISLIGQIQGAVPSVRAEVLSLGLTLPESVMPPSGGGGGQLYANGQPIKEGNTIQAAPGQEVHITADCEATVITFALFIAAIGDQVSALGLLLMVLLFQLLGDPCLGGSTAALDIQAQQAIVAAPVVLGLQVREGAGRFKILNSMFAYQIETDNAIVAAAAQGDFTVGYIPATGTTVIAAHSGPVTVKATNGSSIILQSGQQVEVTRSGLGKVGPIGSAPGPRPTPPPSGGSSGLERFDANNNNLLDDPEFLDVIDAWIAGEVSGEEFFEALDIWISQEPISAAGLTSEAPHRDSVILTTDMSHQAVTFSAQDLAATSMRVEIFALNGQRVVTQETSGSRLRWNLTTSDGQLAANGVYLYVATVRGLHGKLFQSPAKKLVILR</sequence>
<dbReference type="EMBL" id="MFGX01000013">
    <property type="protein sequence ID" value="OGF57388.1"/>
    <property type="molecule type" value="Genomic_DNA"/>
</dbReference>
<name>A0A1F5V257_FRAXR</name>